<name>A0A6C0JQB5_9ZZZZ</name>
<organism evidence="1">
    <name type="scientific">viral metagenome</name>
    <dbReference type="NCBI Taxonomy" id="1070528"/>
    <lineage>
        <taxon>unclassified sequences</taxon>
        <taxon>metagenomes</taxon>
        <taxon>organismal metagenomes</taxon>
    </lineage>
</organism>
<dbReference type="AlphaFoldDB" id="A0A6C0JQB5"/>
<reference evidence="1" key="1">
    <citation type="journal article" date="2020" name="Nature">
        <title>Giant virus diversity and host interactions through global metagenomics.</title>
        <authorList>
            <person name="Schulz F."/>
            <person name="Roux S."/>
            <person name="Paez-Espino D."/>
            <person name="Jungbluth S."/>
            <person name="Walsh D.A."/>
            <person name="Denef V.J."/>
            <person name="McMahon K.D."/>
            <person name="Konstantinidis K.T."/>
            <person name="Eloe-Fadrosh E.A."/>
            <person name="Kyrpides N.C."/>
            <person name="Woyke T."/>
        </authorList>
    </citation>
    <scope>NUCLEOTIDE SEQUENCE</scope>
    <source>
        <strain evidence="1">GVMAG-S-1035315-10</strain>
    </source>
</reference>
<accession>A0A6C0JQB5</accession>
<evidence type="ECO:0000313" key="1">
    <source>
        <dbReference type="EMBL" id="QHU06617.1"/>
    </source>
</evidence>
<protein>
    <recommendedName>
        <fullName evidence="2">Nucleotide-diphospho-sugar transferase domain-containing protein</fullName>
    </recommendedName>
</protein>
<evidence type="ECO:0008006" key="2">
    <source>
        <dbReference type="Google" id="ProtNLM"/>
    </source>
</evidence>
<dbReference type="EMBL" id="MN740658">
    <property type="protein sequence ID" value="QHU06617.1"/>
    <property type="molecule type" value="Genomic_DNA"/>
</dbReference>
<proteinExistence type="predicted"/>
<sequence length="269" mass="31779">MSSANICFITAIYGNYEASCKKFVTQTVETDFICFTDDPNIISNGWIVDTTPYHLTNKSPLDDDSYNNSLCNNSHTFNVAKYYKQAFRNIPRLEKYDVVVWLDGTVEIYYAKTSEYLLNNIYKHKIIGWSNEYRNGEMAREVAGSMFFRYTTTFWNGQHQPIQDVQKQYMYYLEDGYTDEFFKKMNSSNPDFGIWITCFVAFLKNDPEVKNFLDLWYLQTLKYTTQDQISFSYVCQKTNLIPNTLPNHEVHSLRTTERTMFYIKRNHGI</sequence>